<dbReference type="CDD" id="cd02508">
    <property type="entry name" value="ADP_Glucose_PP"/>
    <property type="match status" value="1"/>
</dbReference>
<dbReference type="Gene3D" id="2.160.10.10">
    <property type="entry name" value="Hexapeptide repeat proteins"/>
    <property type="match status" value="1"/>
</dbReference>
<evidence type="ECO:0000256" key="2">
    <source>
        <dbReference type="ARBA" id="ARBA00023056"/>
    </source>
</evidence>
<evidence type="ECO:0000259" key="4">
    <source>
        <dbReference type="Pfam" id="PF24894"/>
    </source>
</evidence>
<dbReference type="PANTHER" id="PTHR43523:SF6">
    <property type="entry name" value="GLYCOGEN BIOSYNTHESIS PROTEIN GLGD"/>
    <property type="match status" value="1"/>
</dbReference>
<protein>
    <submittedName>
        <fullName evidence="5">Glucose-1-phosphate adenylyltransferase subunit GlgD</fullName>
        <ecNumber evidence="5">2.7.7.27</ecNumber>
    </submittedName>
</protein>
<dbReference type="InterPro" id="IPR011004">
    <property type="entry name" value="Trimer_LpxA-like_sf"/>
</dbReference>
<dbReference type="InterPro" id="IPR029044">
    <property type="entry name" value="Nucleotide-diphossugar_trans"/>
</dbReference>
<dbReference type="InterPro" id="IPR056818">
    <property type="entry name" value="GlmU/GlgC-like_hexapep"/>
</dbReference>
<comment type="caution">
    <text evidence="5">The sequence shown here is derived from an EMBL/GenBank/DDBJ whole genome shotgun (WGS) entry which is preliminary data.</text>
</comment>
<gene>
    <name evidence="5" type="primary">glgD</name>
    <name evidence="6" type="ORF">DW672_06565</name>
    <name evidence="5" type="ORF">DXD17_04600</name>
</gene>
<accession>A0A3E4LV52</accession>
<dbReference type="RefSeq" id="WP_023920467.1">
    <property type="nucleotide sequence ID" value="NZ_CAJMJQ010000007.1"/>
</dbReference>
<dbReference type="InterPro" id="IPR011831">
    <property type="entry name" value="ADP-Glc_PPase"/>
</dbReference>
<keyword evidence="5" id="KW-0808">Transferase</keyword>
<organism evidence="5 7">
    <name type="scientific">[Ruminococcus] lactaris</name>
    <dbReference type="NCBI Taxonomy" id="46228"/>
    <lineage>
        <taxon>Bacteria</taxon>
        <taxon>Bacillati</taxon>
        <taxon>Bacillota</taxon>
        <taxon>Clostridia</taxon>
        <taxon>Lachnospirales</taxon>
        <taxon>Lachnospiraceae</taxon>
        <taxon>Mediterraneibacter</taxon>
    </lineage>
</organism>
<evidence type="ECO:0000313" key="8">
    <source>
        <dbReference type="Proteomes" id="UP000284902"/>
    </source>
</evidence>
<dbReference type="Gene3D" id="3.90.550.10">
    <property type="entry name" value="Spore Coat Polysaccharide Biosynthesis Protein SpsA, Chain A"/>
    <property type="match status" value="1"/>
</dbReference>
<dbReference type="SUPFAM" id="SSF53448">
    <property type="entry name" value="Nucleotide-diphospho-sugar transferases"/>
    <property type="match status" value="1"/>
</dbReference>
<dbReference type="Pfam" id="PF24894">
    <property type="entry name" value="Hexapep_GlmU"/>
    <property type="match status" value="1"/>
</dbReference>
<evidence type="ECO:0000313" key="6">
    <source>
        <dbReference type="EMBL" id="RHF61136.1"/>
    </source>
</evidence>
<name>A0A3E4LV52_9FIRM</name>
<dbReference type="GO" id="GO:0005978">
    <property type="term" value="P:glycogen biosynthetic process"/>
    <property type="evidence" value="ECO:0007669"/>
    <property type="project" value="UniProtKB-KW"/>
</dbReference>
<evidence type="ECO:0000313" key="7">
    <source>
        <dbReference type="Proteomes" id="UP000260793"/>
    </source>
</evidence>
<reference evidence="7 8" key="1">
    <citation type="submission" date="2018-08" db="EMBL/GenBank/DDBJ databases">
        <title>A genome reference for cultivated species of the human gut microbiota.</title>
        <authorList>
            <person name="Zou Y."/>
            <person name="Xue W."/>
            <person name="Luo G."/>
        </authorList>
    </citation>
    <scope>NUCLEOTIDE SEQUENCE [LARGE SCALE GENOMIC DNA]</scope>
    <source>
        <strain evidence="6 8">AM25-1LB</strain>
        <strain evidence="5 7">TF11-7</strain>
    </source>
</reference>
<keyword evidence="5" id="KW-0548">Nucleotidyltransferase</keyword>
<sequence>MSKAFGIINFAGNDVQVNGMLDYRPIGAFSFLGRYRVIDFPISNMSNSGIDVMQVYVRRKPRSLVEHLGTGRHYNINSKRGKLNILFAETIEENNVYNTDIAAYIENFDCFDEIDSEYVVLAPSYMIYTADYNTFLQSHIESGADITLMYHSVDNAKDHFLNCHALDINKQKGVLSIEPNHGNTKSKNIFMDTYVMKKALFLELVQKAHKLSSMYTLADIVREECEELDVRAYSHRGFFATITDFNSYYEANMELINLKKATDLFDDNWPIYTRTNDSCPTQYFDGSEVKSSVISNGCLIEGTIENSVIGRGCIIKEGAIVKNCVINADVVIGKGVHVENLVIDKHARLIRGKRVIAAPEKPGYIKRGDRL</sequence>
<dbReference type="EMBL" id="QSQN01000009">
    <property type="protein sequence ID" value="RGK41317.1"/>
    <property type="molecule type" value="Genomic_DNA"/>
</dbReference>
<dbReference type="InterPro" id="IPR011832">
    <property type="entry name" value="GlgDAde_trans"/>
</dbReference>
<dbReference type="GO" id="GO:0008878">
    <property type="term" value="F:glucose-1-phosphate adenylyltransferase activity"/>
    <property type="evidence" value="ECO:0007669"/>
    <property type="project" value="UniProtKB-EC"/>
</dbReference>
<proteinExistence type="inferred from homology"/>
<evidence type="ECO:0000256" key="1">
    <source>
        <dbReference type="ARBA" id="ARBA00010443"/>
    </source>
</evidence>
<evidence type="ECO:0000259" key="3">
    <source>
        <dbReference type="Pfam" id="PF00483"/>
    </source>
</evidence>
<dbReference type="InterPro" id="IPR005835">
    <property type="entry name" value="NTP_transferase_dom"/>
</dbReference>
<dbReference type="CDD" id="cd04651">
    <property type="entry name" value="LbH_G1P_AT_C"/>
    <property type="match status" value="1"/>
</dbReference>
<dbReference type="AlphaFoldDB" id="A0A3E4LV52"/>
<feature type="domain" description="Glucose-1-phosphate adenylyltransferase/Bifunctional protein GlmU-like C-terminal hexapeptide" evidence="4">
    <location>
        <begin position="288"/>
        <end position="355"/>
    </location>
</feature>
<dbReference type="EMBL" id="QRHG01000013">
    <property type="protein sequence ID" value="RHF61136.1"/>
    <property type="molecule type" value="Genomic_DNA"/>
</dbReference>
<dbReference type="Proteomes" id="UP000284902">
    <property type="component" value="Unassembled WGS sequence"/>
</dbReference>
<evidence type="ECO:0000313" key="5">
    <source>
        <dbReference type="EMBL" id="RGK41317.1"/>
    </source>
</evidence>
<comment type="similarity">
    <text evidence="1">Belongs to the bacterial/plant glucose-1-phosphate adenylyltransferase family.</text>
</comment>
<dbReference type="PANTHER" id="PTHR43523">
    <property type="entry name" value="GLUCOSE-1-PHOSPHATE ADENYLYLTRANSFERASE-RELATED"/>
    <property type="match status" value="1"/>
</dbReference>
<dbReference type="Proteomes" id="UP000260793">
    <property type="component" value="Unassembled WGS sequence"/>
</dbReference>
<feature type="domain" description="Nucleotidyl transferase" evidence="3">
    <location>
        <begin position="28"/>
        <end position="255"/>
    </location>
</feature>
<keyword evidence="2" id="KW-0320">Glycogen biosynthesis</keyword>
<dbReference type="Pfam" id="PF00483">
    <property type="entry name" value="NTP_transferase"/>
    <property type="match status" value="1"/>
</dbReference>
<dbReference type="EC" id="2.7.7.27" evidence="5"/>
<dbReference type="SUPFAM" id="SSF51161">
    <property type="entry name" value="Trimeric LpxA-like enzymes"/>
    <property type="match status" value="1"/>
</dbReference>
<dbReference type="NCBIfam" id="TIGR02092">
    <property type="entry name" value="glgD"/>
    <property type="match status" value="1"/>
</dbReference>